<evidence type="ECO:0000256" key="6">
    <source>
        <dbReference type="SAM" id="MobiDB-lite"/>
    </source>
</evidence>
<feature type="transmembrane region" description="Helical" evidence="7">
    <location>
        <begin position="166"/>
        <end position="187"/>
    </location>
</feature>
<organism evidence="9 10">
    <name type="scientific">Euplotes crassus</name>
    <dbReference type="NCBI Taxonomy" id="5936"/>
    <lineage>
        <taxon>Eukaryota</taxon>
        <taxon>Sar</taxon>
        <taxon>Alveolata</taxon>
        <taxon>Ciliophora</taxon>
        <taxon>Intramacronucleata</taxon>
        <taxon>Spirotrichea</taxon>
        <taxon>Hypotrichia</taxon>
        <taxon>Euplotida</taxon>
        <taxon>Euplotidae</taxon>
        <taxon>Moneuplotes</taxon>
    </lineage>
</organism>
<keyword evidence="3 7" id="KW-0812">Transmembrane</keyword>
<comment type="caution">
    <text evidence="9">The sequence shown here is derived from an EMBL/GenBank/DDBJ whole genome shotgun (WGS) entry which is preliminary data.</text>
</comment>
<sequence length="591" mass="65506">MIFVNMLQKREMTMNQILIFINYIIEQEIIIMEWLYLLLSLLFCDFTFRVDCRCISLPSPGNYFKKLGISEALAGVTFLAFGNGAPDVIGAISASGADLDGAYLALSALLGAGFFVSGVVTACVTLMSPVQIKLEPLDFLRDTGFYMLGPIILLIAALVGKISIPIIVSLLVVYIVFILVVIITSCLTKKERSSSKDSFSDKNTDIACDSQEGSILDDTIGPSKISRDVSNPDETPLLDQDSSEMKINKSERATDSAFDSDSHSLIHCQESFKQSSMKHNHFDHEEEIKEVDNESFFQDEPRKKNNRIKNKMAWGLIKMHRFATKAVQQETPWKEMNFIQKIIYVLVDAPFTVLRRLTIPPVNEETWDRRFAVISPVFSVTMFFLVSEMIDFSGPPPIAYYCLIGASLVLSIVIYYTTKQQHAPKRFIIVYALGGFFMSIIWILFVANVLIDILSLLGVIFSLKPAFLGITVLAWGNSVGDMIANLAISKKGYAKMAVTGCIAGPLFNLFFGLGISLGKEAIVGNISDFSIHNTKSVLPLACGGLLFVNLLFLSLSSILTRFVLSKWIAVIQILFFICGMVGLSILAFTVD</sequence>
<feature type="transmembrane region" description="Helical" evidence="7">
    <location>
        <begin position="398"/>
        <end position="416"/>
    </location>
</feature>
<gene>
    <name evidence="9" type="ORF">ECRASSUSDP1_LOCUS29525</name>
</gene>
<keyword evidence="4 7" id="KW-1133">Transmembrane helix</keyword>
<dbReference type="Gene3D" id="1.20.1420.30">
    <property type="entry name" value="NCX, central ion-binding region"/>
    <property type="match status" value="2"/>
</dbReference>
<dbReference type="AlphaFoldDB" id="A0AAD2DD44"/>
<dbReference type="EMBL" id="CAMPGE010030371">
    <property type="protein sequence ID" value="CAI2387891.1"/>
    <property type="molecule type" value="Genomic_DNA"/>
</dbReference>
<feature type="region of interest" description="Disordered" evidence="6">
    <location>
        <begin position="213"/>
        <end position="262"/>
    </location>
</feature>
<evidence type="ECO:0000256" key="3">
    <source>
        <dbReference type="ARBA" id="ARBA00022692"/>
    </source>
</evidence>
<reference evidence="9" key="1">
    <citation type="submission" date="2023-07" db="EMBL/GenBank/DDBJ databases">
        <authorList>
            <consortium name="AG Swart"/>
            <person name="Singh M."/>
            <person name="Singh A."/>
            <person name="Seah K."/>
            <person name="Emmerich C."/>
        </authorList>
    </citation>
    <scope>NUCLEOTIDE SEQUENCE</scope>
    <source>
        <strain evidence="9">DP1</strain>
    </source>
</reference>
<feature type="transmembrane region" description="Helical" evidence="7">
    <location>
        <begin position="496"/>
        <end position="517"/>
    </location>
</feature>
<dbReference type="GO" id="GO:0008324">
    <property type="term" value="F:monoatomic cation transmembrane transporter activity"/>
    <property type="evidence" value="ECO:0007669"/>
    <property type="project" value="TreeGrafter"/>
</dbReference>
<feature type="transmembrane region" description="Helical" evidence="7">
    <location>
        <begin position="537"/>
        <end position="555"/>
    </location>
</feature>
<feature type="transmembrane region" description="Helical" evidence="7">
    <location>
        <begin position="371"/>
        <end position="392"/>
    </location>
</feature>
<dbReference type="GO" id="GO:0016020">
    <property type="term" value="C:membrane"/>
    <property type="evidence" value="ECO:0007669"/>
    <property type="project" value="UniProtKB-SubCell"/>
</dbReference>
<evidence type="ECO:0000256" key="2">
    <source>
        <dbReference type="ARBA" id="ARBA00022448"/>
    </source>
</evidence>
<evidence type="ECO:0000313" key="10">
    <source>
        <dbReference type="Proteomes" id="UP001295684"/>
    </source>
</evidence>
<feature type="transmembrane region" description="Helical" evidence="7">
    <location>
        <begin position="103"/>
        <end position="127"/>
    </location>
</feature>
<evidence type="ECO:0000259" key="8">
    <source>
        <dbReference type="Pfam" id="PF01699"/>
    </source>
</evidence>
<evidence type="ECO:0000256" key="4">
    <source>
        <dbReference type="ARBA" id="ARBA00022989"/>
    </source>
</evidence>
<evidence type="ECO:0000256" key="5">
    <source>
        <dbReference type="ARBA" id="ARBA00023136"/>
    </source>
</evidence>
<evidence type="ECO:0000256" key="1">
    <source>
        <dbReference type="ARBA" id="ARBA00004141"/>
    </source>
</evidence>
<evidence type="ECO:0000256" key="7">
    <source>
        <dbReference type="SAM" id="Phobius"/>
    </source>
</evidence>
<feature type="domain" description="Sodium/calcium exchanger membrane region" evidence="8">
    <location>
        <begin position="432"/>
        <end position="581"/>
    </location>
</feature>
<dbReference type="Pfam" id="PF01699">
    <property type="entry name" value="Na_Ca_ex"/>
    <property type="match status" value="2"/>
</dbReference>
<dbReference type="Proteomes" id="UP001295684">
    <property type="component" value="Unassembled WGS sequence"/>
</dbReference>
<proteinExistence type="predicted"/>
<feature type="transmembrane region" description="Helical" evidence="7">
    <location>
        <begin position="428"/>
        <end position="447"/>
    </location>
</feature>
<feature type="transmembrane region" description="Helical" evidence="7">
    <location>
        <begin position="567"/>
        <end position="590"/>
    </location>
</feature>
<dbReference type="PANTHER" id="PTHR12266:SF0">
    <property type="entry name" value="MITOCHONDRIAL SODIUM_CALCIUM EXCHANGER PROTEIN"/>
    <property type="match status" value="1"/>
</dbReference>
<evidence type="ECO:0000313" key="9">
    <source>
        <dbReference type="EMBL" id="CAI2387891.1"/>
    </source>
</evidence>
<dbReference type="InterPro" id="IPR044880">
    <property type="entry name" value="NCX_ion-bd_dom_sf"/>
</dbReference>
<feature type="compositionally biased region" description="Basic and acidic residues" evidence="6">
    <location>
        <begin position="243"/>
        <end position="262"/>
    </location>
</feature>
<accession>A0AAD2DD44</accession>
<dbReference type="InterPro" id="IPR051359">
    <property type="entry name" value="CaCA_antiporter"/>
</dbReference>
<feature type="domain" description="Sodium/calcium exchanger membrane region" evidence="8">
    <location>
        <begin position="65"/>
        <end position="182"/>
    </location>
</feature>
<keyword evidence="2" id="KW-0813">Transport</keyword>
<keyword evidence="10" id="KW-1185">Reference proteome</keyword>
<name>A0AAD2DD44_EUPCR</name>
<feature type="transmembrane region" description="Helical" evidence="7">
    <location>
        <begin position="139"/>
        <end position="160"/>
    </location>
</feature>
<dbReference type="PANTHER" id="PTHR12266">
    <property type="entry name" value="NA+/CA2+ K+ INDEPENDENT EXCHANGER"/>
    <property type="match status" value="1"/>
</dbReference>
<feature type="transmembrane region" description="Helical" evidence="7">
    <location>
        <begin position="20"/>
        <end position="39"/>
    </location>
</feature>
<dbReference type="InterPro" id="IPR004837">
    <property type="entry name" value="NaCa_Exmemb"/>
</dbReference>
<comment type="subcellular location">
    <subcellularLocation>
        <location evidence="1">Membrane</location>
        <topology evidence="1">Multi-pass membrane protein</topology>
    </subcellularLocation>
</comment>
<protein>
    <recommendedName>
        <fullName evidence="8">Sodium/calcium exchanger membrane region domain-containing protein</fullName>
    </recommendedName>
</protein>
<keyword evidence="5 7" id="KW-0472">Membrane</keyword>